<evidence type="ECO:0000313" key="8">
    <source>
        <dbReference type="Proteomes" id="UP000240542"/>
    </source>
</evidence>
<feature type="transmembrane region" description="Helical" evidence="6">
    <location>
        <begin position="116"/>
        <end position="135"/>
    </location>
</feature>
<feature type="transmembrane region" description="Helical" evidence="6">
    <location>
        <begin position="56"/>
        <end position="78"/>
    </location>
</feature>
<sequence>MTTDDHREPASGGTALAGLALFGVAAAAAALVGVLSSTTTAQEYMRLDQPPWAPPAWLFGPVWTVLYVTIAVAGWGVWRAHGWRGARLELSLFGAQLLLNAAWTPLFFAAGLRGTAFAEIVLLWAVLAATIAAFARRTPWAAALLVPYWAWTTFAAVLNFAVWQLNTGV</sequence>
<proteinExistence type="inferred from homology"/>
<evidence type="ECO:0000256" key="3">
    <source>
        <dbReference type="ARBA" id="ARBA00022692"/>
    </source>
</evidence>
<comment type="subcellular location">
    <subcellularLocation>
        <location evidence="1">Membrane</location>
        <topology evidence="1">Multi-pass membrane protein</topology>
    </subcellularLocation>
</comment>
<comment type="caution">
    <text evidence="7">The sequence shown here is derived from an EMBL/GenBank/DDBJ whole genome shotgun (WGS) entry which is preliminary data.</text>
</comment>
<name>A0A2P8CWS6_9ACTN</name>
<dbReference type="PANTHER" id="PTHR10057">
    <property type="entry name" value="PERIPHERAL-TYPE BENZODIAZEPINE RECEPTOR"/>
    <property type="match status" value="1"/>
</dbReference>
<dbReference type="Pfam" id="PF03073">
    <property type="entry name" value="TspO_MBR"/>
    <property type="match status" value="1"/>
</dbReference>
<dbReference type="Gene3D" id="1.20.1260.100">
    <property type="entry name" value="TspO/MBR protein"/>
    <property type="match status" value="1"/>
</dbReference>
<reference evidence="7 8" key="1">
    <citation type="submission" date="2018-03" db="EMBL/GenBank/DDBJ databases">
        <title>Genomic Encyclopedia of Archaeal and Bacterial Type Strains, Phase II (KMG-II): from individual species to whole genera.</title>
        <authorList>
            <person name="Goeker M."/>
        </authorList>
    </citation>
    <scope>NUCLEOTIDE SEQUENCE [LARGE SCALE GENOMIC DNA]</scope>
    <source>
        <strain evidence="7 8">DSM 45312</strain>
    </source>
</reference>
<keyword evidence="5 6" id="KW-0472">Membrane</keyword>
<dbReference type="Proteomes" id="UP000240542">
    <property type="component" value="Unassembled WGS sequence"/>
</dbReference>
<dbReference type="PANTHER" id="PTHR10057:SF0">
    <property type="entry name" value="TRANSLOCATOR PROTEIN"/>
    <property type="match status" value="1"/>
</dbReference>
<dbReference type="FunFam" id="1.20.1260.100:FF:000001">
    <property type="entry name" value="translocator protein 2"/>
    <property type="match status" value="1"/>
</dbReference>
<dbReference type="AlphaFoldDB" id="A0A2P8CWS6"/>
<evidence type="ECO:0000256" key="2">
    <source>
        <dbReference type="ARBA" id="ARBA00007524"/>
    </source>
</evidence>
<dbReference type="InterPro" id="IPR038330">
    <property type="entry name" value="TspO/MBR-related_sf"/>
</dbReference>
<feature type="transmembrane region" description="Helical" evidence="6">
    <location>
        <begin position="12"/>
        <end position="36"/>
    </location>
</feature>
<keyword evidence="8" id="KW-1185">Reference proteome</keyword>
<dbReference type="OrthoDB" id="9795496at2"/>
<dbReference type="EMBL" id="PYGA01000026">
    <property type="protein sequence ID" value="PSK89397.1"/>
    <property type="molecule type" value="Genomic_DNA"/>
</dbReference>
<dbReference type="GO" id="GO:0033013">
    <property type="term" value="P:tetrapyrrole metabolic process"/>
    <property type="evidence" value="ECO:0007669"/>
    <property type="project" value="UniProtKB-ARBA"/>
</dbReference>
<keyword evidence="4 6" id="KW-1133">Transmembrane helix</keyword>
<comment type="similarity">
    <text evidence="2">Belongs to the TspO/BZRP family.</text>
</comment>
<organism evidence="7 8">
    <name type="scientific">Murinocardiopsis flavida</name>
    <dbReference type="NCBI Taxonomy" id="645275"/>
    <lineage>
        <taxon>Bacteria</taxon>
        <taxon>Bacillati</taxon>
        <taxon>Actinomycetota</taxon>
        <taxon>Actinomycetes</taxon>
        <taxon>Streptosporangiales</taxon>
        <taxon>Nocardiopsidaceae</taxon>
        <taxon>Murinocardiopsis</taxon>
    </lineage>
</organism>
<evidence type="ECO:0000256" key="5">
    <source>
        <dbReference type="ARBA" id="ARBA00023136"/>
    </source>
</evidence>
<evidence type="ECO:0000256" key="1">
    <source>
        <dbReference type="ARBA" id="ARBA00004141"/>
    </source>
</evidence>
<dbReference type="GO" id="GO:0016020">
    <property type="term" value="C:membrane"/>
    <property type="evidence" value="ECO:0007669"/>
    <property type="project" value="UniProtKB-SubCell"/>
</dbReference>
<dbReference type="InterPro" id="IPR004307">
    <property type="entry name" value="TspO_MBR"/>
</dbReference>
<gene>
    <name evidence="7" type="ORF">CLV63_12633</name>
</gene>
<feature type="transmembrane region" description="Helical" evidence="6">
    <location>
        <begin position="90"/>
        <end position="110"/>
    </location>
</feature>
<evidence type="ECO:0000313" key="7">
    <source>
        <dbReference type="EMBL" id="PSK89397.1"/>
    </source>
</evidence>
<accession>A0A2P8CWS6</accession>
<protein>
    <submittedName>
        <fullName evidence="7">TspO/MBR related protein</fullName>
    </submittedName>
</protein>
<feature type="transmembrane region" description="Helical" evidence="6">
    <location>
        <begin position="142"/>
        <end position="163"/>
    </location>
</feature>
<evidence type="ECO:0000256" key="6">
    <source>
        <dbReference type="SAM" id="Phobius"/>
    </source>
</evidence>
<dbReference type="CDD" id="cd15904">
    <property type="entry name" value="TSPO_MBR"/>
    <property type="match status" value="1"/>
</dbReference>
<keyword evidence="3 6" id="KW-0812">Transmembrane</keyword>
<evidence type="ECO:0000256" key="4">
    <source>
        <dbReference type="ARBA" id="ARBA00022989"/>
    </source>
</evidence>
<dbReference type="RefSeq" id="WP_106586176.1">
    <property type="nucleotide sequence ID" value="NZ_PYGA01000026.1"/>
</dbReference>
<dbReference type="PIRSF" id="PIRSF005859">
    <property type="entry name" value="PBR"/>
    <property type="match status" value="1"/>
</dbReference>